<dbReference type="EMBL" id="KE663835">
    <property type="protein sequence ID" value="ERE90789.1"/>
    <property type="molecule type" value="Genomic_DNA"/>
</dbReference>
<protein>
    <submittedName>
        <fullName evidence="1">E3 ubiquitin-protein ligase</fullName>
        <ecNumber evidence="1">6.3.2.-</ecNumber>
    </submittedName>
</protein>
<name>A0A061IQM6_CRIGR</name>
<dbReference type="GO" id="GO:0016567">
    <property type="term" value="P:protein ubiquitination"/>
    <property type="evidence" value="ECO:0007669"/>
    <property type="project" value="UniProtKB-UniPathway"/>
</dbReference>
<feature type="non-terminal residue" evidence="1">
    <location>
        <position position="1"/>
    </location>
</feature>
<gene>
    <name evidence="1" type="ORF">H671_1g1419</name>
</gene>
<dbReference type="AlphaFoldDB" id="A0A061IQM6"/>
<sequence>DDCLRSLTRFAAAHWTVASLPVVQGHFCKLFASLVPNDSYEDLPCILDIDMFHLLCLGRSTLRLAPLEERPCRHHTFPQVLSFVFPLPKWSSSPTRPSG</sequence>
<proteinExistence type="predicted"/>
<accession>A0A061IQM6</accession>
<dbReference type="Proteomes" id="UP000030759">
    <property type="component" value="Unassembled WGS sequence"/>
</dbReference>
<reference evidence="2" key="1">
    <citation type="journal article" date="2013" name="Nat. Biotechnol.">
        <title>Chinese hamster genome sequenced from sorted chromosomes.</title>
        <authorList>
            <person name="Brinkrolf K."/>
            <person name="Rupp O."/>
            <person name="Laux H."/>
            <person name="Kollin F."/>
            <person name="Ernst W."/>
            <person name="Linke B."/>
            <person name="Kofler R."/>
            <person name="Romand S."/>
            <person name="Hesse F."/>
            <person name="Budach W.E."/>
            <person name="Galosy S."/>
            <person name="Muller D."/>
            <person name="Noll T."/>
            <person name="Wienberg J."/>
            <person name="Jostock T."/>
            <person name="Leonard M."/>
            <person name="Grillari J."/>
            <person name="Tauch A."/>
            <person name="Goesmann A."/>
            <person name="Helk B."/>
            <person name="Mott J.E."/>
            <person name="Puhler A."/>
            <person name="Borth N."/>
        </authorList>
    </citation>
    <scope>NUCLEOTIDE SEQUENCE [LARGE SCALE GENOMIC DNA]</scope>
    <source>
        <strain evidence="2">17A/GY</strain>
    </source>
</reference>
<dbReference type="UniPathway" id="UPA00143"/>
<dbReference type="EC" id="6.3.2.-" evidence="1"/>
<evidence type="ECO:0000313" key="1">
    <source>
        <dbReference type="EMBL" id="ERE90789.1"/>
    </source>
</evidence>
<organism evidence="1 2">
    <name type="scientific">Cricetulus griseus</name>
    <name type="common">Chinese hamster</name>
    <name type="synonym">Cricetulus barabensis griseus</name>
    <dbReference type="NCBI Taxonomy" id="10029"/>
    <lineage>
        <taxon>Eukaryota</taxon>
        <taxon>Metazoa</taxon>
        <taxon>Chordata</taxon>
        <taxon>Craniata</taxon>
        <taxon>Vertebrata</taxon>
        <taxon>Euteleostomi</taxon>
        <taxon>Mammalia</taxon>
        <taxon>Eutheria</taxon>
        <taxon>Euarchontoglires</taxon>
        <taxon>Glires</taxon>
        <taxon>Rodentia</taxon>
        <taxon>Myomorpha</taxon>
        <taxon>Muroidea</taxon>
        <taxon>Cricetidae</taxon>
        <taxon>Cricetinae</taxon>
        <taxon>Cricetulus</taxon>
    </lineage>
</organism>
<evidence type="ECO:0000313" key="2">
    <source>
        <dbReference type="Proteomes" id="UP000030759"/>
    </source>
</evidence>